<dbReference type="Proteomes" id="UP001238540">
    <property type="component" value="Unassembled WGS sequence"/>
</dbReference>
<keyword evidence="2" id="KW-1185">Reference proteome</keyword>
<evidence type="ECO:0000313" key="2">
    <source>
        <dbReference type="Proteomes" id="UP001238540"/>
    </source>
</evidence>
<proteinExistence type="predicted"/>
<organism evidence="1 2">
    <name type="scientific">Vibrio ostreicida</name>
    <dbReference type="NCBI Taxonomy" id="526588"/>
    <lineage>
        <taxon>Bacteria</taxon>
        <taxon>Pseudomonadati</taxon>
        <taxon>Pseudomonadota</taxon>
        <taxon>Gammaproteobacteria</taxon>
        <taxon>Vibrionales</taxon>
        <taxon>Vibrionaceae</taxon>
        <taxon>Vibrio</taxon>
    </lineage>
</organism>
<dbReference type="EMBL" id="JAUFQC010000027">
    <property type="protein sequence ID" value="MDN3611427.1"/>
    <property type="molecule type" value="Genomic_DNA"/>
</dbReference>
<dbReference type="RefSeq" id="WP_170882746.1">
    <property type="nucleotide sequence ID" value="NZ_JABEYA020000005.1"/>
</dbReference>
<evidence type="ECO:0000313" key="1">
    <source>
        <dbReference type="EMBL" id="MDN3611427.1"/>
    </source>
</evidence>
<sequence length="194" mass="22628">MDKTLQSSDPDLNTAYSFFQRLGVEDADHYFNTASIALLEKSAVLQHQGKAQHYAYYLMSGILKACHYSESGVERCKEFYFPNSLCLIFPSWIQNQDSRYQLESVTQVKCIKLPISLLSSQQWITAKVQLLEQQLLYKEQKEAFFLLSSHEERYEYLVINFPHWIQHLKSLDIANYMGISPVSLSRIKKRINKC</sequence>
<protein>
    <submittedName>
        <fullName evidence="1">Crp/Fnr family transcriptional regulator</fullName>
    </submittedName>
</protein>
<dbReference type="SUPFAM" id="SSF51206">
    <property type="entry name" value="cAMP-binding domain-like"/>
    <property type="match status" value="1"/>
</dbReference>
<reference evidence="2" key="1">
    <citation type="journal article" date="2019" name="Int. J. Syst. Evol. Microbiol.">
        <title>The Global Catalogue of Microorganisms (GCM) 10K type strain sequencing project: providing services to taxonomists for standard genome sequencing and annotation.</title>
        <authorList>
            <consortium name="The Broad Institute Genomics Platform"/>
            <consortium name="The Broad Institute Genome Sequencing Center for Infectious Disease"/>
            <person name="Wu L."/>
            <person name="Ma J."/>
        </authorList>
    </citation>
    <scope>NUCLEOTIDE SEQUENCE [LARGE SCALE GENOMIC DNA]</scope>
    <source>
        <strain evidence="2">CECT 7398</strain>
    </source>
</reference>
<gene>
    <name evidence="1" type="ORF">QWZ16_17650</name>
</gene>
<comment type="caution">
    <text evidence="1">The sequence shown here is derived from an EMBL/GenBank/DDBJ whole genome shotgun (WGS) entry which is preliminary data.</text>
</comment>
<name>A0ABT8BX81_9VIBR</name>
<dbReference type="Gene3D" id="2.60.120.10">
    <property type="entry name" value="Jelly Rolls"/>
    <property type="match status" value="1"/>
</dbReference>
<accession>A0ABT8BX81</accession>
<dbReference type="InterPro" id="IPR018490">
    <property type="entry name" value="cNMP-bd_dom_sf"/>
</dbReference>
<dbReference type="InterPro" id="IPR014710">
    <property type="entry name" value="RmlC-like_jellyroll"/>
</dbReference>